<dbReference type="InterPro" id="IPR043128">
    <property type="entry name" value="Rev_trsase/Diguanyl_cyclase"/>
</dbReference>
<feature type="transmembrane region" description="Helical" evidence="4">
    <location>
        <begin position="229"/>
        <end position="249"/>
    </location>
</feature>
<evidence type="ECO:0000313" key="7">
    <source>
        <dbReference type="Proteomes" id="UP000469421"/>
    </source>
</evidence>
<evidence type="ECO:0000256" key="1">
    <source>
        <dbReference type="ARBA" id="ARBA00001946"/>
    </source>
</evidence>
<dbReference type="InterPro" id="IPR000160">
    <property type="entry name" value="GGDEF_dom"/>
</dbReference>
<organism evidence="6 7">
    <name type="scientific">Alcanivorax sediminis</name>
    <dbReference type="NCBI Taxonomy" id="2663008"/>
    <lineage>
        <taxon>Bacteria</taxon>
        <taxon>Pseudomonadati</taxon>
        <taxon>Pseudomonadota</taxon>
        <taxon>Gammaproteobacteria</taxon>
        <taxon>Oceanospirillales</taxon>
        <taxon>Alcanivoracaceae</taxon>
        <taxon>Alcanivorax</taxon>
    </lineage>
</organism>
<sequence length="472" mass="51880">MTDNDFDAASNFVQEKPWRLVNIVQSLRPYLAGGGIAVGSGCLWGYWVGYEWFYRPISPGPATHPLTALCLLLLGTSALLINRSTIFRGLSTGLIFVVLAFCLVWFVDLTFPVHISPFITPFQGSVTLDIQHGKSNSLGLNSLVLLVGTAASLIFYNARYLAAAQAFSFLAAFIPAVSLVGYLYGVENLYGAMSLWTALAGVCVGLSALCMTAEGGLLRYVLSPYSWGWVFRTQSVLGLIFPLALGFLILEVMRLNDHRVFGVYVVGNIWFILLMVGVSSFFLEKVDQQRRRSELKLLEAATQDQLTGLANRRKFFEFGRYEIQRIDRSNNNGLWLLMMDLDHFKNINDAAGHDMGDKVLVMVSRAMQKSVRSVDLVSRLGGEEFAVLLPDSTPDGAEHVANRILASVNSLCILGWTDIHGPVTLSIGCSRITPGSTLEDGMKSADSALYEAKRNGRNQLLMADSAGQSQYQ</sequence>
<dbReference type="NCBIfam" id="TIGR00254">
    <property type="entry name" value="GGDEF"/>
    <property type="match status" value="1"/>
</dbReference>
<dbReference type="InterPro" id="IPR050469">
    <property type="entry name" value="Diguanylate_Cyclase"/>
</dbReference>
<dbReference type="AlphaFoldDB" id="A0A6N7LWJ3"/>
<reference evidence="6 7" key="1">
    <citation type="submission" date="2019-10" db="EMBL/GenBank/DDBJ databases">
        <title>Alcanivorax sp.PA15-N-34 draft genome sequence.</title>
        <authorList>
            <person name="Liao X."/>
            <person name="Shao Z."/>
        </authorList>
    </citation>
    <scope>NUCLEOTIDE SEQUENCE [LARGE SCALE GENOMIC DNA]</scope>
    <source>
        <strain evidence="6 7">PA15-N-34</strain>
    </source>
</reference>
<dbReference type="InterPro" id="IPR029787">
    <property type="entry name" value="Nucleotide_cyclase"/>
</dbReference>
<feature type="domain" description="GGDEF" evidence="5">
    <location>
        <begin position="332"/>
        <end position="465"/>
    </location>
</feature>
<dbReference type="SMART" id="SM00267">
    <property type="entry name" value="GGDEF"/>
    <property type="match status" value="1"/>
</dbReference>
<name>A0A6N7LWJ3_9GAMM</name>
<dbReference type="SUPFAM" id="SSF55073">
    <property type="entry name" value="Nucleotide cyclase"/>
    <property type="match status" value="1"/>
</dbReference>
<keyword evidence="4" id="KW-0472">Membrane</keyword>
<evidence type="ECO:0000313" key="6">
    <source>
        <dbReference type="EMBL" id="MQX53756.1"/>
    </source>
</evidence>
<dbReference type="GO" id="GO:0005886">
    <property type="term" value="C:plasma membrane"/>
    <property type="evidence" value="ECO:0007669"/>
    <property type="project" value="TreeGrafter"/>
</dbReference>
<dbReference type="CDD" id="cd01949">
    <property type="entry name" value="GGDEF"/>
    <property type="match status" value="1"/>
</dbReference>
<dbReference type="PANTHER" id="PTHR45138:SF9">
    <property type="entry name" value="DIGUANYLATE CYCLASE DGCM-RELATED"/>
    <property type="match status" value="1"/>
</dbReference>
<dbReference type="PROSITE" id="PS50887">
    <property type="entry name" value="GGDEF"/>
    <property type="match status" value="1"/>
</dbReference>
<comment type="cofactor">
    <cofactor evidence="1">
        <name>Mg(2+)</name>
        <dbReference type="ChEBI" id="CHEBI:18420"/>
    </cofactor>
</comment>
<feature type="transmembrane region" description="Helical" evidence="4">
    <location>
        <begin position="163"/>
        <end position="184"/>
    </location>
</feature>
<dbReference type="EMBL" id="WIRE01000001">
    <property type="protein sequence ID" value="MQX53756.1"/>
    <property type="molecule type" value="Genomic_DNA"/>
</dbReference>
<keyword evidence="7" id="KW-1185">Reference proteome</keyword>
<dbReference type="GO" id="GO:0052621">
    <property type="term" value="F:diguanylate cyclase activity"/>
    <property type="evidence" value="ECO:0007669"/>
    <property type="project" value="UniProtKB-EC"/>
</dbReference>
<dbReference type="Proteomes" id="UP000469421">
    <property type="component" value="Unassembled WGS sequence"/>
</dbReference>
<evidence type="ECO:0000256" key="3">
    <source>
        <dbReference type="ARBA" id="ARBA00034247"/>
    </source>
</evidence>
<feature type="transmembrane region" description="Helical" evidence="4">
    <location>
        <begin position="135"/>
        <end position="156"/>
    </location>
</feature>
<dbReference type="Gene3D" id="3.30.70.270">
    <property type="match status" value="1"/>
</dbReference>
<evidence type="ECO:0000256" key="2">
    <source>
        <dbReference type="ARBA" id="ARBA00012528"/>
    </source>
</evidence>
<feature type="transmembrane region" description="Helical" evidence="4">
    <location>
        <begin position="93"/>
        <end position="115"/>
    </location>
</feature>
<feature type="transmembrane region" description="Helical" evidence="4">
    <location>
        <begin position="62"/>
        <end position="81"/>
    </location>
</feature>
<evidence type="ECO:0000259" key="5">
    <source>
        <dbReference type="PROSITE" id="PS50887"/>
    </source>
</evidence>
<proteinExistence type="predicted"/>
<feature type="transmembrane region" description="Helical" evidence="4">
    <location>
        <begin position="261"/>
        <end position="283"/>
    </location>
</feature>
<dbReference type="GO" id="GO:0043709">
    <property type="term" value="P:cell adhesion involved in single-species biofilm formation"/>
    <property type="evidence" value="ECO:0007669"/>
    <property type="project" value="TreeGrafter"/>
</dbReference>
<protein>
    <recommendedName>
        <fullName evidence="2">diguanylate cyclase</fullName>
        <ecNumber evidence="2">2.7.7.65</ecNumber>
    </recommendedName>
</protein>
<evidence type="ECO:0000256" key="4">
    <source>
        <dbReference type="SAM" id="Phobius"/>
    </source>
</evidence>
<gene>
    <name evidence="6" type="ORF">GFN93_10880</name>
</gene>
<dbReference type="EC" id="2.7.7.65" evidence="2"/>
<feature type="transmembrane region" description="Helical" evidence="4">
    <location>
        <begin position="196"/>
        <end position="217"/>
    </location>
</feature>
<accession>A0A6N7LWJ3</accession>
<comment type="catalytic activity">
    <reaction evidence="3">
        <text>2 GTP = 3',3'-c-di-GMP + 2 diphosphate</text>
        <dbReference type="Rhea" id="RHEA:24898"/>
        <dbReference type="ChEBI" id="CHEBI:33019"/>
        <dbReference type="ChEBI" id="CHEBI:37565"/>
        <dbReference type="ChEBI" id="CHEBI:58805"/>
        <dbReference type="EC" id="2.7.7.65"/>
    </reaction>
</comment>
<keyword evidence="4" id="KW-0812">Transmembrane</keyword>
<dbReference type="PANTHER" id="PTHR45138">
    <property type="entry name" value="REGULATORY COMPONENTS OF SENSORY TRANSDUCTION SYSTEM"/>
    <property type="match status" value="1"/>
</dbReference>
<comment type="caution">
    <text evidence="6">The sequence shown here is derived from an EMBL/GenBank/DDBJ whole genome shotgun (WGS) entry which is preliminary data.</text>
</comment>
<dbReference type="GO" id="GO:1902201">
    <property type="term" value="P:negative regulation of bacterial-type flagellum-dependent cell motility"/>
    <property type="evidence" value="ECO:0007669"/>
    <property type="project" value="TreeGrafter"/>
</dbReference>
<dbReference type="FunFam" id="3.30.70.270:FF:000001">
    <property type="entry name" value="Diguanylate cyclase domain protein"/>
    <property type="match status" value="1"/>
</dbReference>
<dbReference type="Pfam" id="PF00990">
    <property type="entry name" value="GGDEF"/>
    <property type="match status" value="1"/>
</dbReference>
<keyword evidence="4" id="KW-1133">Transmembrane helix</keyword>
<dbReference type="RefSeq" id="WP_153501114.1">
    <property type="nucleotide sequence ID" value="NZ_WIRE01000001.1"/>
</dbReference>
<feature type="transmembrane region" description="Helical" evidence="4">
    <location>
        <begin position="29"/>
        <end position="50"/>
    </location>
</feature>